<sequence>MKHLFLLWSLCALSMGVMGQKQPVTLISLGQLTPKSVPAIQSMADGLHYTQLGENGRSIEQYDYATGKKVADLLDLDKVELKDVAVIDGYEVNDAATRILIYTNKKPLYRHSFVADYYVYDMNRRELKPLSEGGGQRMASFSPDGHHVAFVKNNNLHVAKLRFGTVSAITSDGAPGAVINGVPDWVYEEEFKLTQAYAWSPDSREVAFVRFDESAVNTFNFPLYRGSMPANEAYGLYPGMYEYKYPKAGQPNARVSVRVFNLDNRTTKTMDIGKDDDVYVPRLMWADAQRVAVVKLNRLQNQLDLLLCHSATTVSTSLLMHRNEFYIGDDVLDNIQFLPDGNGFLYVGEMDGWNHIHHYSMAGTELSQLTKGEYDVMSLLGYDADKKMVYYQAAEESPLCRDIYMVSLSGKVKKKISPLKGTNEAEVSVGGKYLFVTSHNATTPPRYSMLDAAGKVLRTIDDNKDLSAKMADYEIASKEYFTFNQTDGVALNGWLMKPAGFDGSKKYPVVLVQYNGPNYQEVLDGFKLGWEQALVTEGFIVACVDGRGTGARGEAFRKSTYMKLGQLESADMVDAAAYLSGLPFVDGSRIGIWGWSYGGYVTLMSMSRSAAFKAGVAIAPLTDWRFYDTAYTERYMRRPSDNEAGYNAGSPLLMAGRLKGRLLLVHGTADDNVHFQNTMEYADRLIQTGKQFDMMVYPNQSHAIKGGFSRMHLYVRVIDFFKQNL</sequence>
<evidence type="ECO:0000256" key="2">
    <source>
        <dbReference type="ARBA" id="ARBA00022801"/>
    </source>
</evidence>
<dbReference type="GO" id="GO:0008239">
    <property type="term" value="F:dipeptidyl-peptidase activity"/>
    <property type="evidence" value="ECO:0007669"/>
    <property type="project" value="TreeGrafter"/>
</dbReference>
<dbReference type="InterPro" id="IPR002469">
    <property type="entry name" value="Peptidase_S9B_N"/>
</dbReference>
<feature type="domain" description="Peptidase S9 prolyl oligopeptidase catalytic" evidence="4">
    <location>
        <begin position="529"/>
        <end position="725"/>
    </location>
</feature>
<reference evidence="6 7" key="1">
    <citation type="submission" date="2018-06" db="EMBL/GenBank/DDBJ databases">
        <title>Genomic Encyclopedia of Archaeal and Bacterial Type Strains, Phase II (KMG-II): from individual species to whole genera.</title>
        <authorList>
            <person name="Goeker M."/>
        </authorList>
    </citation>
    <scope>NUCLEOTIDE SEQUENCE [LARGE SCALE GENOMIC DNA]</scope>
    <source>
        <strain evidence="6 7">DSM 6779</strain>
    </source>
</reference>
<dbReference type="Pfam" id="PF00930">
    <property type="entry name" value="DPPIV_N"/>
    <property type="match status" value="1"/>
</dbReference>
<protein>
    <submittedName>
        <fullName evidence="6">Dipeptidyl-peptidase-4</fullName>
    </submittedName>
</protein>
<dbReference type="PANTHER" id="PTHR11731">
    <property type="entry name" value="PROTEASE FAMILY S9B,C DIPEPTIDYL-PEPTIDASE IV-RELATED"/>
    <property type="match status" value="1"/>
</dbReference>
<evidence type="ECO:0000256" key="1">
    <source>
        <dbReference type="ARBA" id="ARBA00022670"/>
    </source>
</evidence>
<name>A0A2W7NIE1_9BACT</name>
<accession>A0A2W7NIE1</accession>
<feature type="domain" description="Dipeptidylpeptidase IV N-terminal" evidence="5">
    <location>
        <begin position="96"/>
        <end position="445"/>
    </location>
</feature>
<organism evidence="6 7">
    <name type="scientific">Breznakibacter xylanolyticus</name>
    <dbReference type="NCBI Taxonomy" id="990"/>
    <lineage>
        <taxon>Bacteria</taxon>
        <taxon>Pseudomonadati</taxon>
        <taxon>Bacteroidota</taxon>
        <taxon>Bacteroidia</taxon>
        <taxon>Marinilabiliales</taxon>
        <taxon>Marinilabiliaceae</taxon>
        <taxon>Breznakibacter</taxon>
    </lineage>
</organism>
<dbReference type="SUPFAM" id="SSF53474">
    <property type="entry name" value="alpha/beta-Hydrolases"/>
    <property type="match status" value="1"/>
</dbReference>
<evidence type="ECO:0000256" key="3">
    <source>
        <dbReference type="ARBA" id="ARBA00023180"/>
    </source>
</evidence>
<dbReference type="InterPro" id="IPR029058">
    <property type="entry name" value="AB_hydrolase_fold"/>
</dbReference>
<dbReference type="SUPFAM" id="SSF82171">
    <property type="entry name" value="DPP6 N-terminal domain-like"/>
    <property type="match status" value="1"/>
</dbReference>
<dbReference type="Gene3D" id="2.140.10.30">
    <property type="entry name" value="Dipeptidylpeptidase IV, N-terminal domain"/>
    <property type="match status" value="1"/>
</dbReference>
<dbReference type="GO" id="GO:0004252">
    <property type="term" value="F:serine-type endopeptidase activity"/>
    <property type="evidence" value="ECO:0007669"/>
    <property type="project" value="InterPro"/>
</dbReference>
<gene>
    <name evidence="6" type="ORF">LX69_00499</name>
</gene>
<evidence type="ECO:0000259" key="5">
    <source>
        <dbReference type="Pfam" id="PF00930"/>
    </source>
</evidence>
<dbReference type="EMBL" id="QKZK01000003">
    <property type="protein sequence ID" value="PZX20048.1"/>
    <property type="molecule type" value="Genomic_DNA"/>
</dbReference>
<dbReference type="InterPro" id="IPR001375">
    <property type="entry name" value="Peptidase_S9_cat"/>
</dbReference>
<dbReference type="Gene3D" id="3.40.50.1820">
    <property type="entry name" value="alpha/beta hydrolase"/>
    <property type="match status" value="1"/>
</dbReference>
<dbReference type="RefSeq" id="WP_170124204.1">
    <property type="nucleotide sequence ID" value="NZ_QKZK01000003.1"/>
</dbReference>
<dbReference type="AlphaFoldDB" id="A0A2W7NIE1"/>
<keyword evidence="3" id="KW-0325">Glycoprotein</keyword>
<keyword evidence="1" id="KW-0645">Protease</keyword>
<evidence type="ECO:0000259" key="4">
    <source>
        <dbReference type="Pfam" id="PF00326"/>
    </source>
</evidence>
<dbReference type="Proteomes" id="UP000249239">
    <property type="component" value="Unassembled WGS sequence"/>
</dbReference>
<dbReference type="FunFam" id="3.40.50.1820:FF:000003">
    <property type="entry name" value="Dipeptidyl peptidase 4"/>
    <property type="match status" value="1"/>
</dbReference>
<evidence type="ECO:0000313" key="7">
    <source>
        <dbReference type="Proteomes" id="UP000249239"/>
    </source>
</evidence>
<dbReference type="InterPro" id="IPR002471">
    <property type="entry name" value="Pept_S9_AS"/>
</dbReference>
<comment type="caution">
    <text evidence="6">The sequence shown here is derived from an EMBL/GenBank/DDBJ whole genome shotgun (WGS) entry which is preliminary data.</text>
</comment>
<dbReference type="GO" id="GO:0006508">
    <property type="term" value="P:proteolysis"/>
    <property type="evidence" value="ECO:0007669"/>
    <property type="project" value="UniProtKB-KW"/>
</dbReference>
<keyword evidence="7" id="KW-1185">Reference proteome</keyword>
<dbReference type="PROSITE" id="PS00708">
    <property type="entry name" value="PRO_ENDOPEP_SER"/>
    <property type="match status" value="1"/>
</dbReference>
<dbReference type="PANTHER" id="PTHR11731:SF193">
    <property type="entry name" value="DIPEPTIDYL PEPTIDASE 9"/>
    <property type="match status" value="1"/>
</dbReference>
<dbReference type="InterPro" id="IPR050278">
    <property type="entry name" value="Serine_Prot_S9B/DPPIV"/>
</dbReference>
<proteinExistence type="predicted"/>
<evidence type="ECO:0000313" key="6">
    <source>
        <dbReference type="EMBL" id="PZX20048.1"/>
    </source>
</evidence>
<keyword evidence="2" id="KW-0378">Hydrolase</keyword>
<dbReference type="Pfam" id="PF00326">
    <property type="entry name" value="Peptidase_S9"/>
    <property type="match status" value="1"/>
</dbReference>